<proteinExistence type="inferred from homology"/>
<dbReference type="Gene3D" id="3.90.228.10">
    <property type="match status" value="1"/>
</dbReference>
<feature type="compositionally biased region" description="Basic and acidic residues" evidence="5">
    <location>
        <begin position="959"/>
        <end position="971"/>
    </location>
</feature>
<feature type="compositionally biased region" description="Basic and acidic residues" evidence="5">
    <location>
        <begin position="870"/>
        <end position="891"/>
    </location>
</feature>
<accession>A0ABM0GQU3</accession>
<feature type="compositionally biased region" description="Polar residues" evidence="5">
    <location>
        <begin position="1501"/>
        <end position="1510"/>
    </location>
</feature>
<feature type="region of interest" description="Disordered" evidence="5">
    <location>
        <begin position="1392"/>
        <end position="1419"/>
    </location>
</feature>
<feature type="compositionally biased region" description="Polar residues" evidence="5">
    <location>
        <begin position="765"/>
        <end position="780"/>
    </location>
</feature>
<feature type="region of interest" description="Disordered" evidence="5">
    <location>
        <begin position="668"/>
        <end position="688"/>
    </location>
</feature>
<dbReference type="SUPFAM" id="SSF117839">
    <property type="entry name" value="WWE domain"/>
    <property type="match status" value="1"/>
</dbReference>
<feature type="region of interest" description="Disordered" evidence="5">
    <location>
        <begin position="760"/>
        <end position="916"/>
    </location>
</feature>
<evidence type="ECO:0000313" key="9">
    <source>
        <dbReference type="RefSeq" id="XP_002735277.1"/>
    </source>
</evidence>
<evidence type="ECO:0000259" key="7">
    <source>
        <dbReference type="PROSITE" id="PS51059"/>
    </source>
</evidence>
<name>A0ABM0GQU3_SACKO</name>
<sequence length="1534" mass="172004">MAETDNSRGKIDTSDCLDKILINYKSQEDQDIPCNDVFHHDKTSEVNIGIQLENDINGIENNSVLSDSNTPNNSTLENLDLCYMQSLVFDEVHEQGPECKLMTCIKEENNSSVETHLASEFPYADATVNHFIRENDLLQINSNAIDTDIEHYNCVFPLENKYHSIPMTTNKIKIESGDGEKTSSVSSTVEYVAINTCTDEDEDYENFCAMDNLGYHGHSDGHTLNCTIHQNAVSKYKCMEHVIEDPLSDDEIEHEDSTLILETKEQEDVECIMECSEYGSAVSTRYQTEYSNTMKSSTLVDTAVGSTNVLNIGKQCQSAFDSDGTMSLLITGMSTEYEFMSMKVNQDHLVTTKQQEKREERKTKKKKKTESHLQNKSNNAFLMPEEQLNSHGTSVVHSIEYLEFLDNMKDIPELNSSNDVAEIISPELPEPQMLSEKQNDANESRHDNQNNNTIMDSERDSCISPKGYVTGITDTRASEHNNLKNNSADTGDDICQITPGISSQVNSGYVKMELNDVYKTSSVVPILDDCIHTLSDKKTQDYFSEGCASEEEGAHASCLTTCSTFSEVPDGDCVSSRWQEHHTMGLSVNDNILFTQITSENWANNCLDNLENKPKLDLSNSTGVNGSHDLAPVLYEEENNANTNRLESNNGNINNPQLVKYSEDAGVHLNKDQTSNNEKNKTGKKKTKQINSGNIGVDIADEITIVQMNEPLKLLELLKADSISSEPDKKISKGGLQDQHDLAVTSITSNQDKLLVTKDNKEKTTTTIQKQRQGEQIISKQKTKRRSEQKNKCDGPTGPKKEVQIGQNEKKKKKAKSVVSQVNDITQSTQSKMKLLNTGGTNQHDATKDNKEKTTTTIQKQGEQIISTQETKKKSEQKNKCDGHTGPKTEVKMGQNETKKKKKKAKSVVSQVNDITQSTQSKMKLLNTSGTNQHDAIKNNKENTTTTIQKQGEQIISKQETKKKSEQKNKCDGPTGLKTEVQMGQNETKKKKKKAKSVVSLVNDITQSTQVISIFYSFYNIHIAIDFDKMIGFLKGLNEIVPASTSGHCVTIRRLSTSSYKAKEITDVSDLSTKWRWHWKDKNNIWKQFGFSELPGKANSDDIESALLEEEKEYKFASGRSQYVLDFTTMQLKSTNEQTTMDVRRRPQFVGRSAVYRALTSHPVFFKKRSDSFIAPTVWDVVPTGKDFIRRRLSTQSAEFTSVKQLFRNTIPPSTAAIIRIERVQNVELWEHYQGMKKHMERKRPGCEMEKQLFHGTEMESIQHICKHNFDFRVSGKNGTLFGQGTYFAKKASFSDKYSVTDKSGYQFMFLAKVLVGRSAKGDPSYKRPPEIENSKGDLYDSCVNSLNKPSRFVIFDRYQCYPEYLITYTKVSCEKNDVKVDDGNLMCSPGLSNAGTKSKSPQTGPQHPISSDCPPQQSSIVCDISDQRHHIQMQHQTRAGEPQHSSSGSVILITSTSHQCGTEYDPSIVSQQQSPSTDNLTASQSIQSCTDETSLCVNDSRQSHGSITIHSLPRGDNPKQSHTNERASPCSVM</sequence>
<feature type="compositionally biased region" description="Basic and acidic residues" evidence="5">
    <location>
        <begin position="1517"/>
        <end position="1526"/>
    </location>
</feature>
<dbReference type="InterPro" id="IPR037197">
    <property type="entry name" value="WWE_dom_sf"/>
</dbReference>
<keyword evidence="4" id="KW-0808">Transferase</keyword>
<dbReference type="RefSeq" id="XP_002735277.1">
    <property type="nucleotide sequence ID" value="XM_002735231.1"/>
</dbReference>
<feature type="compositionally biased region" description="Basic and acidic residues" evidence="5">
    <location>
        <begin position="845"/>
        <end position="854"/>
    </location>
</feature>
<dbReference type="Proteomes" id="UP000694865">
    <property type="component" value="Unplaced"/>
</dbReference>
<evidence type="ECO:0000256" key="1">
    <source>
        <dbReference type="ARBA" id="ARBA00004123"/>
    </source>
</evidence>
<organism evidence="8 9">
    <name type="scientific">Saccoglossus kowalevskii</name>
    <name type="common">Acorn worm</name>
    <dbReference type="NCBI Taxonomy" id="10224"/>
    <lineage>
        <taxon>Eukaryota</taxon>
        <taxon>Metazoa</taxon>
        <taxon>Hemichordata</taxon>
        <taxon>Enteropneusta</taxon>
        <taxon>Harrimaniidae</taxon>
        <taxon>Saccoglossus</taxon>
    </lineage>
</organism>
<feature type="region of interest" description="Disordered" evidence="5">
    <location>
        <begin position="351"/>
        <end position="379"/>
    </location>
</feature>
<dbReference type="Gene3D" id="3.30.720.50">
    <property type="match status" value="1"/>
</dbReference>
<evidence type="ECO:0000259" key="6">
    <source>
        <dbReference type="PROSITE" id="PS50918"/>
    </source>
</evidence>
<dbReference type="SUPFAM" id="SSF56399">
    <property type="entry name" value="ADP-ribosylation"/>
    <property type="match status" value="1"/>
</dbReference>
<keyword evidence="2" id="KW-0539">Nucleus</keyword>
<gene>
    <name evidence="9" type="primary">LOC100367366</name>
</gene>
<dbReference type="InterPro" id="IPR051712">
    <property type="entry name" value="ARTD-AVP"/>
</dbReference>
<protein>
    <recommendedName>
        <fullName evidence="4">Poly [ADP-ribose] polymerase</fullName>
        <shortName evidence="4">PARP</shortName>
        <ecNumber evidence="4">2.4.2.-</ecNumber>
    </recommendedName>
</protein>
<keyword evidence="4" id="KW-0520">NAD</keyword>
<feature type="region of interest" description="Disordered" evidence="5">
    <location>
        <begin position="1463"/>
        <end position="1486"/>
    </location>
</feature>
<dbReference type="PANTHER" id="PTHR45740:SF4">
    <property type="entry name" value="PROTEIN MONO-ADP-RIBOSYLTRANSFERASE PARP11"/>
    <property type="match status" value="1"/>
</dbReference>
<feature type="domain" description="WWE" evidence="6">
    <location>
        <begin position="1063"/>
        <end position="1145"/>
    </location>
</feature>
<feature type="compositionally biased region" description="Polar residues" evidence="5">
    <location>
        <begin position="1469"/>
        <end position="1486"/>
    </location>
</feature>
<feature type="compositionally biased region" description="Polar residues" evidence="5">
    <location>
        <begin position="855"/>
        <end position="869"/>
    </location>
</feature>
<dbReference type="Pfam" id="PF00644">
    <property type="entry name" value="PARP"/>
    <property type="match status" value="1"/>
</dbReference>
<reference evidence="9" key="1">
    <citation type="submission" date="2025-08" db="UniProtKB">
        <authorList>
            <consortium name="RefSeq"/>
        </authorList>
    </citation>
    <scope>IDENTIFICATION</scope>
    <source>
        <tissue evidence="9">Testes</tissue>
    </source>
</reference>
<dbReference type="PROSITE" id="PS50918">
    <property type="entry name" value="WWE"/>
    <property type="match status" value="1"/>
</dbReference>
<keyword evidence="8" id="KW-1185">Reference proteome</keyword>
<evidence type="ECO:0000256" key="4">
    <source>
        <dbReference type="RuleBase" id="RU362114"/>
    </source>
</evidence>
<dbReference type="CDD" id="cd01439">
    <property type="entry name" value="TCCD_inducible_PARP_like"/>
    <property type="match status" value="1"/>
</dbReference>
<feature type="compositionally biased region" description="Basic and acidic residues" evidence="5">
    <location>
        <begin position="437"/>
        <end position="448"/>
    </location>
</feature>
<comment type="similarity">
    <text evidence="3">Belongs to the ARTD/PARP family.</text>
</comment>
<dbReference type="EC" id="2.4.2.-" evidence="4"/>
<dbReference type="Pfam" id="PF02825">
    <property type="entry name" value="WWE"/>
    <property type="match status" value="1"/>
</dbReference>
<feature type="region of interest" description="Disordered" evidence="5">
    <location>
        <begin position="946"/>
        <end position="990"/>
    </location>
</feature>
<evidence type="ECO:0000313" key="8">
    <source>
        <dbReference type="Proteomes" id="UP000694865"/>
    </source>
</evidence>
<feature type="domain" description="PARP catalytic" evidence="7">
    <location>
        <begin position="1175"/>
        <end position="1390"/>
    </location>
</feature>
<feature type="compositionally biased region" description="Polar residues" evidence="5">
    <location>
        <begin position="818"/>
        <end position="844"/>
    </location>
</feature>
<dbReference type="PROSITE" id="PS51059">
    <property type="entry name" value="PARP_CATALYTIC"/>
    <property type="match status" value="1"/>
</dbReference>
<dbReference type="PANTHER" id="PTHR45740">
    <property type="entry name" value="POLY [ADP-RIBOSE] POLYMERASE"/>
    <property type="match status" value="1"/>
</dbReference>
<evidence type="ECO:0000256" key="3">
    <source>
        <dbReference type="ARBA" id="ARBA00024347"/>
    </source>
</evidence>
<feature type="region of interest" description="Disordered" evidence="5">
    <location>
        <begin position="429"/>
        <end position="460"/>
    </location>
</feature>
<dbReference type="GeneID" id="100367366"/>
<feature type="compositionally biased region" description="Low complexity" evidence="5">
    <location>
        <begin position="946"/>
        <end position="958"/>
    </location>
</feature>
<dbReference type="InterPro" id="IPR012317">
    <property type="entry name" value="Poly(ADP-ribose)pol_cat_dom"/>
</dbReference>
<feature type="compositionally biased region" description="Basic and acidic residues" evidence="5">
    <location>
        <begin position="786"/>
        <end position="803"/>
    </location>
</feature>
<keyword evidence="4" id="KW-0328">Glycosyltransferase</keyword>
<comment type="subcellular location">
    <subcellularLocation>
        <location evidence="1">Nucleus</location>
    </subcellularLocation>
</comment>
<dbReference type="InterPro" id="IPR004170">
    <property type="entry name" value="WWE_dom"/>
</dbReference>
<evidence type="ECO:0000256" key="5">
    <source>
        <dbReference type="SAM" id="MobiDB-lite"/>
    </source>
</evidence>
<evidence type="ECO:0000256" key="2">
    <source>
        <dbReference type="ARBA" id="ARBA00023242"/>
    </source>
</evidence>
<feature type="region of interest" description="Disordered" evidence="5">
    <location>
        <begin position="1501"/>
        <end position="1534"/>
    </location>
</feature>